<keyword evidence="1" id="KW-1133">Transmembrane helix</keyword>
<reference evidence="2 3" key="1">
    <citation type="journal article" date="2015" name="Genome Biol. Evol.">
        <title>Phylogenomic analyses indicate that early fungi evolved digesting cell walls of algal ancestors of land plants.</title>
        <authorList>
            <person name="Chang Y."/>
            <person name="Wang S."/>
            <person name="Sekimoto S."/>
            <person name="Aerts A.L."/>
            <person name="Choi C."/>
            <person name="Clum A."/>
            <person name="LaButti K.M."/>
            <person name="Lindquist E.A."/>
            <person name="Yee Ngan C."/>
            <person name="Ohm R.A."/>
            <person name="Salamov A.A."/>
            <person name="Grigoriev I.V."/>
            <person name="Spatafora J.W."/>
            <person name="Berbee M.L."/>
        </authorList>
    </citation>
    <scope>NUCLEOTIDE SEQUENCE [LARGE SCALE GENOMIC DNA]</scope>
    <source>
        <strain evidence="2 3">NRRL 28638</strain>
    </source>
</reference>
<keyword evidence="1" id="KW-0812">Transmembrane</keyword>
<accession>A0A137PFS1</accession>
<feature type="non-terminal residue" evidence="2">
    <location>
        <position position="72"/>
    </location>
</feature>
<name>A0A137PFS1_CONC2</name>
<feature type="transmembrane region" description="Helical" evidence="1">
    <location>
        <begin position="6"/>
        <end position="27"/>
    </location>
</feature>
<evidence type="ECO:0000256" key="1">
    <source>
        <dbReference type="SAM" id="Phobius"/>
    </source>
</evidence>
<gene>
    <name evidence="2" type="ORF">CONCODRAFT_3091</name>
</gene>
<dbReference type="EMBL" id="KQ964430">
    <property type="protein sequence ID" value="KXN73853.1"/>
    <property type="molecule type" value="Genomic_DNA"/>
</dbReference>
<dbReference type="Proteomes" id="UP000070444">
    <property type="component" value="Unassembled WGS sequence"/>
</dbReference>
<evidence type="ECO:0000313" key="2">
    <source>
        <dbReference type="EMBL" id="KXN73853.1"/>
    </source>
</evidence>
<sequence length="72" mass="7793">MSVPDQLKIQFSSAFTLFLVWLVFDFISHFTTLKPTKSTTVENGTANTAAADDAATFGGKAGRASNDLFRAF</sequence>
<evidence type="ECO:0000313" key="3">
    <source>
        <dbReference type="Proteomes" id="UP000070444"/>
    </source>
</evidence>
<dbReference type="AlphaFoldDB" id="A0A137PFS1"/>
<organism evidence="2 3">
    <name type="scientific">Conidiobolus coronatus (strain ATCC 28846 / CBS 209.66 / NRRL 28638)</name>
    <name type="common">Delacroixia coronata</name>
    <dbReference type="NCBI Taxonomy" id="796925"/>
    <lineage>
        <taxon>Eukaryota</taxon>
        <taxon>Fungi</taxon>
        <taxon>Fungi incertae sedis</taxon>
        <taxon>Zoopagomycota</taxon>
        <taxon>Entomophthoromycotina</taxon>
        <taxon>Entomophthoromycetes</taxon>
        <taxon>Entomophthorales</taxon>
        <taxon>Ancylistaceae</taxon>
        <taxon>Conidiobolus</taxon>
    </lineage>
</organism>
<protein>
    <submittedName>
        <fullName evidence="2">Uncharacterized protein</fullName>
    </submittedName>
</protein>
<proteinExistence type="predicted"/>
<keyword evidence="1" id="KW-0472">Membrane</keyword>
<keyword evidence="3" id="KW-1185">Reference proteome</keyword>